<evidence type="ECO:0000259" key="5">
    <source>
        <dbReference type="Pfam" id="PF04542"/>
    </source>
</evidence>
<dbReference type="Pfam" id="PF08281">
    <property type="entry name" value="Sigma70_r4_2"/>
    <property type="match status" value="1"/>
</dbReference>
<dbReference type="InterPro" id="IPR039425">
    <property type="entry name" value="RNA_pol_sigma-70-like"/>
</dbReference>
<feature type="domain" description="RNA polymerase sigma factor 70 region 4 type 2" evidence="6">
    <location>
        <begin position="104"/>
        <end position="150"/>
    </location>
</feature>
<protein>
    <recommendedName>
        <fullName evidence="9">RNA polymerase sigma-70 factor</fullName>
    </recommendedName>
</protein>
<reference evidence="8" key="1">
    <citation type="journal article" date="2019" name="Int. J. Syst. Evol. Microbiol.">
        <title>The Global Catalogue of Microorganisms (GCM) 10K type strain sequencing project: providing services to taxonomists for standard genome sequencing and annotation.</title>
        <authorList>
            <consortium name="The Broad Institute Genomics Platform"/>
            <consortium name="The Broad Institute Genome Sequencing Center for Infectious Disease"/>
            <person name="Wu L."/>
            <person name="Ma J."/>
        </authorList>
    </citation>
    <scope>NUCLEOTIDE SEQUENCE [LARGE SCALE GENOMIC DNA]</scope>
    <source>
        <strain evidence="8">JCM 31920</strain>
    </source>
</reference>
<feature type="domain" description="RNA polymerase sigma-70 region 2" evidence="5">
    <location>
        <begin position="5"/>
        <end position="70"/>
    </location>
</feature>
<dbReference type="InterPro" id="IPR013325">
    <property type="entry name" value="RNA_pol_sigma_r2"/>
</dbReference>
<evidence type="ECO:0000256" key="2">
    <source>
        <dbReference type="ARBA" id="ARBA00023015"/>
    </source>
</evidence>
<dbReference type="RefSeq" id="WP_345033159.1">
    <property type="nucleotide sequence ID" value="NZ_BAABEY010000036.1"/>
</dbReference>
<dbReference type="InterPro" id="IPR014284">
    <property type="entry name" value="RNA_pol_sigma-70_dom"/>
</dbReference>
<dbReference type="NCBIfam" id="TIGR02985">
    <property type="entry name" value="Sig70_bacteroi1"/>
    <property type="match status" value="1"/>
</dbReference>
<evidence type="ECO:0000256" key="3">
    <source>
        <dbReference type="ARBA" id="ARBA00023082"/>
    </source>
</evidence>
<evidence type="ECO:0000313" key="8">
    <source>
        <dbReference type="Proteomes" id="UP001501508"/>
    </source>
</evidence>
<dbReference type="EMBL" id="BAABEY010000036">
    <property type="protein sequence ID" value="GAA4446107.1"/>
    <property type="molecule type" value="Genomic_DNA"/>
</dbReference>
<comment type="similarity">
    <text evidence="1">Belongs to the sigma-70 factor family. ECF subfamily.</text>
</comment>
<name>A0ABP8M8R4_9BACT</name>
<dbReference type="InterPro" id="IPR007627">
    <property type="entry name" value="RNA_pol_sigma70_r2"/>
</dbReference>
<dbReference type="NCBIfam" id="TIGR02937">
    <property type="entry name" value="sigma70-ECF"/>
    <property type="match status" value="1"/>
</dbReference>
<dbReference type="Gene3D" id="1.10.1740.10">
    <property type="match status" value="1"/>
</dbReference>
<dbReference type="SUPFAM" id="SSF88659">
    <property type="entry name" value="Sigma3 and sigma4 domains of RNA polymerase sigma factors"/>
    <property type="match status" value="1"/>
</dbReference>
<comment type="caution">
    <text evidence="7">The sequence shown here is derived from an EMBL/GenBank/DDBJ whole genome shotgun (WGS) entry which is preliminary data.</text>
</comment>
<dbReference type="InterPro" id="IPR014327">
    <property type="entry name" value="RNA_pol_sigma70_bacteroid"/>
</dbReference>
<proteinExistence type="inferred from homology"/>
<evidence type="ECO:0000259" key="6">
    <source>
        <dbReference type="Pfam" id="PF08281"/>
    </source>
</evidence>
<keyword evidence="8" id="KW-1185">Reference proteome</keyword>
<organism evidence="7 8">
    <name type="scientific">Ravibacter arvi</name>
    <dbReference type="NCBI Taxonomy" id="2051041"/>
    <lineage>
        <taxon>Bacteria</taxon>
        <taxon>Pseudomonadati</taxon>
        <taxon>Bacteroidota</taxon>
        <taxon>Cytophagia</taxon>
        <taxon>Cytophagales</taxon>
        <taxon>Spirosomataceae</taxon>
        <taxon>Ravibacter</taxon>
    </lineage>
</organism>
<evidence type="ECO:0000256" key="4">
    <source>
        <dbReference type="ARBA" id="ARBA00023163"/>
    </source>
</evidence>
<dbReference type="Proteomes" id="UP001501508">
    <property type="component" value="Unassembled WGS sequence"/>
</dbReference>
<dbReference type="InterPro" id="IPR036388">
    <property type="entry name" value="WH-like_DNA-bd_sf"/>
</dbReference>
<keyword evidence="3" id="KW-0731">Sigma factor</keyword>
<gene>
    <name evidence="7" type="ORF">GCM10023091_38670</name>
</gene>
<dbReference type="Pfam" id="PF04542">
    <property type="entry name" value="Sigma70_r2"/>
    <property type="match status" value="1"/>
</dbReference>
<dbReference type="SUPFAM" id="SSF88946">
    <property type="entry name" value="Sigma2 domain of RNA polymerase sigma factors"/>
    <property type="match status" value="1"/>
</dbReference>
<dbReference type="PANTHER" id="PTHR43133:SF46">
    <property type="entry name" value="RNA POLYMERASE SIGMA-70 FACTOR ECF SUBFAMILY"/>
    <property type="match status" value="1"/>
</dbReference>
<keyword evidence="4" id="KW-0804">Transcription</keyword>
<sequence length="158" mass="18957">MEQVYTEYREFLYSFFIKHVKIPSLAEDLAQDVFIKFWQKKDCADSIENIDAWLYTLARNHLMDHYRRLASEKKYQETVWLEMERHANVVIEEIYKRELEDRVAFLLQTLPRRQKEVYELSREKGFSLEQIAEALDISPNTAKNHLVESLRSIRAGLK</sequence>
<dbReference type="InterPro" id="IPR013249">
    <property type="entry name" value="RNA_pol_sigma70_r4_t2"/>
</dbReference>
<accession>A0ABP8M8R4</accession>
<dbReference type="InterPro" id="IPR013324">
    <property type="entry name" value="RNA_pol_sigma_r3/r4-like"/>
</dbReference>
<evidence type="ECO:0000256" key="1">
    <source>
        <dbReference type="ARBA" id="ARBA00010641"/>
    </source>
</evidence>
<dbReference type="PANTHER" id="PTHR43133">
    <property type="entry name" value="RNA POLYMERASE ECF-TYPE SIGMA FACTO"/>
    <property type="match status" value="1"/>
</dbReference>
<dbReference type="Gene3D" id="1.10.10.10">
    <property type="entry name" value="Winged helix-like DNA-binding domain superfamily/Winged helix DNA-binding domain"/>
    <property type="match status" value="1"/>
</dbReference>
<keyword evidence="2" id="KW-0805">Transcription regulation</keyword>
<evidence type="ECO:0008006" key="9">
    <source>
        <dbReference type="Google" id="ProtNLM"/>
    </source>
</evidence>
<evidence type="ECO:0000313" key="7">
    <source>
        <dbReference type="EMBL" id="GAA4446107.1"/>
    </source>
</evidence>